<organism evidence="1 2">
    <name type="scientific">Neorhodopirellula pilleata</name>
    <dbReference type="NCBI Taxonomy" id="2714738"/>
    <lineage>
        <taxon>Bacteria</taxon>
        <taxon>Pseudomonadati</taxon>
        <taxon>Planctomycetota</taxon>
        <taxon>Planctomycetia</taxon>
        <taxon>Pirellulales</taxon>
        <taxon>Pirellulaceae</taxon>
        <taxon>Neorhodopirellula</taxon>
    </lineage>
</organism>
<dbReference type="Pfam" id="PF13419">
    <property type="entry name" value="HAD_2"/>
    <property type="match status" value="1"/>
</dbReference>
<proteinExistence type="predicted"/>
<keyword evidence="2" id="KW-1185">Reference proteome</keyword>
<dbReference type="CDD" id="cd07505">
    <property type="entry name" value="HAD_BPGM-like"/>
    <property type="match status" value="1"/>
</dbReference>
<evidence type="ECO:0000313" key="1">
    <source>
        <dbReference type="EMBL" id="TWT93678.1"/>
    </source>
</evidence>
<reference evidence="1 2" key="1">
    <citation type="submission" date="2019-02" db="EMBL/GenBank/DDBJ databases">
        <title>Deep-cultivation of Planctomycetes and their phenomic and genomic characterization uncovers novel biology.</title>
        <authorList>
            <person name="Wiegand S."/>
            <person name="Jogler M."/>
            <person name="Boedeker C."/>
            <person name="Pinto D."/>
            <person name="Vollmers J."/>
            <person name="Rivas-Marin E."/>
            <person name="Kohn T."/>
            <person name="Peeters S.H."/>
            <person name="Heuer A."/>
            <person name="Rast P."/>
            <person name="Oberbeckmann S."/>
            <person name="Bunk B."/>
            <person name="Jeske O."/>
            <person name="Meyerdierks A."/>
            <person name="Storesund J.E."/>
            <person name="Kallscheuer N."/>
            <person name="Luecker S."/>
            <person name="Lage O.M."/>
            <person name="Pohl T."/>
            <person name="Merkel B.J."/>
            <person name="Hornburger P."/>
            <person name="Mueller R.-W."/>
            <person name="Bruemmer F."/>
            <person name="Labrenz M."/>
            <person name="Spormann A.M."/>
            <person name="Op Den Camp H."/>
            <person name="Overmann J."/>
            <person name="Amann R."/>
            <person name="Jetten M.S.M."/>
            <person name="Mascher T."/>
            <person name="Medema M.H."/>
            <person name="Devos D.P."/>
            <person name="Kaster A.-K."/>
            <person name="Ovreas L."/>
            <person name="Rohde M."/>
            <person name="Galperin M.Y."/>
            <person name="Jogler C."/>
        </authorList>
    </citation>
    <scope>NUCLEOTIDE SEQUENCE [LARGE SCALE GENOMIC DNA]</scope>
    <source>
        <strain evidence="1 2">Pla100</strain>
    </source>
</reference>
<dbReference type="InterPro" id="IPR006439">
    <property type="entry name" value="HAD-SF_hydro_IA"/>
</dbReference>
<dbReference type="SUPFAM" id="SSF56784">
    <property type="entry name" value="HAD-like"/>
    <property type="match status" value="1"/>
</dbReference>
<dbReference type="EMBL" id="SJPM01000009">
    <property type="protein sequence ID" value="TWT93678.1"/>
    <property type="molecule type" value="Genomic_DNA"/>
</dbReference>
<keyword evidence="1" id="KW-0378">Hydrolase</keyword>
<dbReference type="NCBIfam" id="TIGR01509">
    <property type="entry name" value="HAD-SF-IA-v3"/>
    <property type="match status" value="1"/>
</dbReference>
<accession>A0A5C6A349</accession>
<dbReference type="OrthoDB" id="9797743at2"/>
<dbReference type="Gene3D" id="3.40.50.1000">
    <property type="entry name" value="HAD superfamily/HAD-like"/>
    <property type="match status" value="1"/>
</dbReference>
<dbReference type="Gene3D" id="1.10.150.240">
    <property type="entry name" value="Putative phosphatase, domain 2"/>
    <property type="match status" value="1"/>
</dbReference>
<dbReference type="InterPro" id="IPR036412">
    <property type="entry name" value="HAD-like_sf"/>
</dbReference>
<dbReference type="InterPro" id="IPR023198">
    <property type="entry name" value="PGP-like_dom2"/>
</dbReference>
<dbReference type="InterPro" id="IPR041492">
    <property type="entry name" value="HAD_2"/>
</dbReference>
<dbReference type="PANTHER" id="PTHR43481">
    <property type="entry name" value="FRUCTOSE-1-PHOSPHATE PHOSPHATASE"/>
    <property type="match status" value="1"/>
</dbReference>
<dbReference type="InterPro" id="IPR051806">
    <property type="entry name" value="HAD-like_SPP"/>
</dbReference>
<dbReference type="EC" id="3.1.3.-" evidence="1"/>
<protein>
    <submittedName>
        <fullName evidence="1">Fructose-1-phosphate phosphatase YqaB</fullName>
        <ecNumber evidence="1">3.1.3.-</ecNumber>
    </submittedName>
</protein>
<dbReference type="Proteomes" id="UP000316213">
    <property type="component" value="Unassembled WGS sequence"/>
</dbReference>
<sequence length="261" mass="29018">MRAHRNHRARHRASPVSVVGGWRLAVGGWRLAVGGWLPGLRRSGFDPAYSSLFTLHSSLLSELQTSPFWQSDLTGQFDGLIFDCDGTLSDSMPLHYIAWRDTMAARGIKFPEDRFYSMGGMPTEKIIAILCDEQNKSVDVDETSHAKEQAFEDLMDRLEPLSVVVDVAKSHRGKLAMAVASGGIRRIIDRQLAQMGITEWFDAIVTSEDTELHKPEPDAFLLAAKLLDVEPTRCLVFEDSPLGFAAAEAAGMRWVDVRPFT</sequence>
<name>A0A5C6A349_9BACT</name>
<gene>
    <name evidence="1" type="primary">yqaB</name>
    <name evidence="1" type="ORF">Pla100_41960</name>
</gene>
<dbReference type="PANTHER" id="PTHR43481:SF4">
    <property type="entry name" value="GLYCEROL-1-PHOSPHATE PHOSPHOHYDROLASE 1-RELATED"/>
    <property type="match status" value="1"/>
</dbReference>
<dbReference type="GO" id="GO:0050308">
    <property type="term" value="F:sugar-phosphatase activity"/>
    <property type="evidence" value="ECO:0007669"/>
    <property type="project" value="TreeGrafter"/>
</dbReference>
<comment type="caution">
    <text evidence="1">The sequence shown here is derived from an EMBL/GenBank/DDBJ whole genome shotgun (WGS) entry which is preliminary data.</text>
</comment>
<evidence type="ECO:0000313" key="2">
    <source>
        <dbReference type="Proteomes" id="UP000316213"/>
    </source>
</evidence>
<dbReference type="InterPro" id="IPR023214">
    <property type="entry name" value="HAD_sf"/>
</dbReference>
<dbReference type="SFLD" id="SFLDG01129">
    <property type="entry name" value="C1.5:_HAD__Beta-PGM__Phosphata"/>
    <property type="match status" value="1"/>
</dbReference>
<dbReference type="SFLD" id="SFLDS00003">
    <property type="entry name" value="Haloacid_Dehalogenase"/>
    <property type="match status" value="1"/>
</dbReference>
<dbReference type="AlphaFoldDB" id="A0A5C6A349"/>